<organism evidence="1 2">
    <name type="scientific">Rhynocoris fuscipes</name>
    <dbReference type="NCBI Taxonomy" id="488301"/>
    <lineage>
        <taxon>Eukaryota</taxon>
        <taxon>Metazoa</taxon>
        <taxon>Ecdysozoa</taxon>
        <taxon>Arthropoda</taxon>
        <taxon>Hexapoda</taxon>
        <taxon>Insecta</taxon>
        <taxon>Pterygota</taxon>
        <taxon>Neoptera</taxon>
        <taxon>Paraneoptera</taxon>
        <taxon>Hemiptera</taxon>
        <taxon>Heteroptera</taxon>
        <taxon>Panheteroptera</taxon>
        <taxon>Cimicomorpha</taxon>
        <taxon>Reduviidae</taxon>
        <taxon>Harpactorinae</taxon>
        <taxon>Harpactorini</taxon>
        <taxon>Rhynocoris</taxon>
    </lineage>
</organism>
<protein>
    <submittedName>
        <fullName evidence="1">Uncharacterized protein</fullName>
    </submittedName>
</protein>
<gene>
    <name evidence="1" type="ORF">O3M35_003094</name>
</gene>
<reference evidence="1 2" key="1">
    <citation type="submission" date="2022-12" db="EMBL/GenBank/DDBJ databases">
        <title>Chromosome-level genome assembly of true bugs.</title>
        <authorList>
            <person name="Ma L."/>
            <person name="Li H."/>
        </authorList>
    </citation>
    <scope>NUCLEOTIDE SEQUENCE [LARGE SCALE GENOMIC DNA]</scope>
    <source>
        <strain evidence="1">Lab_2022b</strain>
    </source>
</reference>
<name>A0AAW1CQE7_9HEMI</name>
<comment type="caution">
    <text evidence="1">The sequence shown here is derived from an EMBL/GenBank/DDBJ whole genome shotgun (WGS) entry which is preliminary data.</text>
</comment>
<evidence type="ECO:0000313" key="1">
    <source>
        <dbReference type="EMBL" id="KAK9498459.1"/>
    </source>
</evidence>
<evidence type="ECO:0000313" key="2">
    <source>
        <dbReference type="Proteomes" id="UP001461498"/>
    </source>
</evidence>
<dbReference type="Proteomes" id="UP001461498">
    <property type="component" value="Unassembled WGS sequence"/>
</dbReference>
<keyword evidence="2" id="KW-1185">Reference proteome</keyword>
<dbReference type="AlphaFoldDB" id="A0AAW1CQE7"/>
<sequence>MRRLYQNLKSIVPIVTPQSCKFCVYHISRTALASLKIFFYYRLRDMVLVNVNSLATQLGSNQ</sequence>
<accession>A0AAW1CQE7</accession>
<proteinExistence type="predicted"/>
<dbReference type="EMBL" id="JAPXFL010000012">
    <property type="protein sequence ID" value="KAK9498459.1"/>
    <property type="molecule type" value="Genomic_DNA"/>
</dbReference>